<dbReference type="InterPro" id="IPR001034">
    <property type="entry name" value="DeoR_HTH"/>
</dbReference>
<protein>
    <submittedName>
        <fullName evidence="5">YafY family transcriptional regulator</fullName>
    </submittedName>
</protein>
<dbReference type="InterPro" id="IPR057727">
    <property type="entry name" value="WCX_dom"/>
</dbReference>
<dbReference type="PANTHER" id="PTHR34580:SF3">
    <property type="entry name" value="PROTEIN PAFB"/>
    <property type="match status" value="1"/>
</dbReference>
<dbReference type="OrthoDB" id="8555652at2"/>
<organism evidence="5 6">
    <name type="scientific">Streptomyces dangxiongensis</name>
    <dbReference type="NCBI Taxonomy" id="1442032"/>
    <lineage>
        <taxon>Bacteria</taxon>
        <taxon>Bacillati</taxon>
        <taxon>Actinomycetota</taxon>
        <taxon>Actinomycetes</taxon>
        <taxon>Kitasatosporales</taxon>
        <taxon>Streptomycetaceae</taxon>
        <taxon>Streptomyces</taxon>
    </lineage>
</organism>
<dbReference type="Proteomes" id="UP000268329">
    <property type="component" value="Chromosome"/>
</dbReference>
<evidence type="ECO:0000313" key="6">
    <source>
        <dbReference type="Proteomes" id="UP000268329"/>
    </source>
</evidence>
<dbReference type="InterPro" id="IPR036390">
    <property type="entry name" value="WH_DNA-bd_sf"/>
</dbReference>
<dbReference type="InterPro" id="IPR018356">
    <property type="entry name" value="Tscrpt_reg_HTH_DeoR_CS"/>
</dbReference>
<keyword evidence="6" id="KW-1185">Reference proteome</keyword>
<proteinExistence type="predicted"/>
<keyword evidence="3" id="KW-0804">Transcription</keyword>
<dbReference type="SUPFAM" id="SSF46785">
    <property type="entry name" value="Winged helix' DNA-binding domain"/>
    <property type="match status" value="1"/>
</dbReference>
<sequence>MVRTVGHDQDRFGPGRVRLPDVISASARLLRLLSLLSSRPSWTCAELAERMEVTDRTVRRDIAKLRDLGYSVDSDAGPWGGYRLRAGSRVPPLILDDEEALAVAVGLREAALSGALGGDQAALSALLKLRQVLPRRIADRLGEMDDAFVRLPGPDAPRIRPGMLLDLADACRRGERARLSYTDGQGSATVRDIDPYRLVHTGRRWYFVARDVAQGQWRTFRADRVDRLQPTGQPADLTDPPDPARLVSRNIANGPYPLAATIRLPLPLDQALRLIPATVGTHRPDGPDATLVDIGGPDADGLARYLLGLATPLRVLAPEAVRQSLLRLTRDLLEAHTSPGPPAE</sequence>
<keyword evidence="1" id="KW-0805">Transcription regulation</keyword>
<dbReference type="PANTHER" id="PTHR34580">
    <property type="match status" value="1"/>
</dbReference>
<dbReference type="PIRSF" id="PIRSF016838">
    <property type="entry name" value="PafC"/>
    <property type="match status" value="1"/>
</dbReference>
<dbReference type="EMBL" id="CP033073">
    <property type="protein sequence ID" value="AYN43665.1"/>
    <property type="molecule type" value="Genomic_DNA"/>
</dbReference>
<dbReference type="InterPro" id="IPR013196">
    <property type="entry name" value="HTH_11"/>
</dbReference>
<dbReference type="GO" id="GO:0003677">
    <property type="term" value="F:DNA binding"/>
    <property type="evidence" value="ECO:0007669"/>
    <property type="project" value="UniProtKB-KW"/>
</dbReference>
<dbReference type="InterPro" id="IPR026881">
    <property type="entry name" value="WYL_dom"/>
</dbReference>
<evidence type="ECO:0000256" key="3">
    <source>
        <dbReference type="ARBA" id="ARBA00023163"/>
    </source>
</evidence>
<evidence type="ECO:0000256" key="1">
    <source>
        <dbReference type="ARBA" id="ARBA00023015"/>
    </source>
</evidence>
<dbReference type="Pfam" id="PF25583">
    <property type="entry name" value="WCX"/>
    <property type="match status" value="1"/>
</dbReference>
<dbReference type="PROSITE" id="PS00894">
    <property type="entry name" value="HTH_DEOR_1"/>
    <property type="match status" value="1"/>
</dbReference>
<name>A0A3G2JPU6_9ACTN</name>
<accession>A0A3G2JPU6</accession>
<dbReference type="Pfam" id="PF13280">
    <property type="entry name" value="WYL"/>
    <property type="match status" value="1"/>
</dbReference>
<evidence type="ECO:0000259" key="4">
    <source>
        <dbReference type="PROSITE" id="PS51000"/>
    </source>
</evidence>
<gene>
    <name evidence="5" type="ORF">D9753_15215</name>
</gene>
<dbReference type="Pfam" id="PF08279">
    <property type="entry name" value="HTH_11"/>
    <property type="match status" value="1"/>
</dbReference>
<dbReference type="InterPro" id="IPR051534">
    <property type="entry name" value="CBASS_pafABC_assoc_protein"/>
</dbReference>
<dbReference type="SMART" id="SM00420">
    <property type="entry name" value="HTH_DEOR"/>
    <property type="match status" value="1"/>
</dbReference>
<dbReference type="PROSITE" id="PS52050">
    <property type="entry name" value="WYL"/>
    <property type="match status" value="1"/>
</dbReference>
<evidence type="ECO:0000313" key="5">
    <source>
        <dbReference type="EMBL" id="AYN43665.1"/>
    </source>
</evidence>
<dbReference type="InterPro" id="IPR028349">
    <property type="entry name" value="PafC-like"/>
</dbReference>
<dbReference type="InterPro" id="IPR036388">
    <property type="entry name" value="WH-like_DNA-bd_sf"/>
</dbReference>
<reference evidence="5 6" key="1">
    <citation type="submission" date="2018-10" db="EMBL/GenBank/DDBJ databases">
        <title>The genome of Streptomyces dangxiongensis Z022.</title>
        <authorList>
            <person name="Zhang B."/>
        </authorList>
    </citation>
    <scope>NUCLEOTIDE SEQUENCE [LARGE SCALE GENOMIC DNA]</scope>
    <source>
        <strain evidence="5 6">Z022</strain>
    </source>
</reference>
<keyword evidence="2" id="KW-0238">DNA-binding</keyword>
<dbReference type="KEGG" id="sdd:D9753_15215"/>
<evidence type="ECO:0000256" key="2">
    <source>
        <dbReference type="ARBA" id="ARBA00023125"/>
    </source>
</evidence>
<dbReference type="AlphaFoldDB" id="A0A3G2JPU6"/>
<feature type="domain" description="HTH deoR-type" evidence="4">
    <location>
        <begin position="25"/>
        <end position="80"/>
    </location>
</feature>
<dbReference type="Gene3D" id="1.10.10.10">
    <property type="entry name" value="Winged helix-like DNA-binding domain superfamily/Winged helix DNA-binding domain"/>
    <property type="match status" value="1"/>
</dbReference>
<dbReference type="GO" id="GO:0003700">
    <property type="term" value="F:DNA-binding transcription factor activity"/>
    <property type="evidence" value="ECO:0007669"/>
    <property type="project" value="InterPro"/>
</dbReference>
<dbReference type="PROSITE" id="PS51000">
    <property type="entry name" value="HTH_DEOR_2"/>
    <property type="match status" value="1"/>
</dbReference>